<evidence type="ECO:0000256" key="1">
    <source>
        <dbReference type="SAM" id="MobiDB-lite"/>
    </source>
</evidence>
<dbReference type="SUPFAM" id="SSF53300">
    <property type="entry name" value="vWA-like"/>
    <property type="match status" value="1"/>
</dbReference>
<evidence type="ECO:0000313" key="5">
    <source>
        <dbReference type="Proteomes" id="UP001164459"/>
    </source>
</evidence>
<dbReference type="Gene3D" id="3.40.50.410">
    <property type="entry name" value="von Willebrand factor, type A domain"/>
    <property type="match status" value="1"/>
</dbReference>
<evidence type="ECO:0000259" key="2">
    <source>
        <dbReference type="PROSITE" id="PS50234"/>
    </source>
</evidence>
<dbReference type="Proteomes" id="UP001164459">
    <property type="component" value="Chromosome"/>
</dbReference>
<gene>
    <name evidence="4" type="ORF">O0S08_17800</name>
</gene>
<dbReference type="EMBL" id="CP114040">
    <property type="protein sequence ID" value="WAS97998.1"/>
    <property type="molecule type" value="Genomic_DNA"/>
</dbReference>
<feature type="domain" description="VIT" evidence="3">
    <location>
        <begin position="17"/>
        <end position="145"/>
    </location>
</feature>
<dbReference type="PROSITE" id="PS50234">
    <property type="entry name" value="VWFA"/>
    <property type="match status" value="1"/>
</dbReference>
<feature type="region of interest" description="Disordered" evidence="1">
    <location>
        <begin position="663"/>
        <end position="760"/>
    </location>
</feature>
<dbReference type="PANTHER" id="PTHR45737">
    <property type="entry name" value="VON WILLEBRAND FACTOR A DOMAIN-CONTAINING PROTEIN 5A"/>
    <property type="match status" value="1"/>
</dbReference>
<feature type="compositionally biased region" description="Pro residues" evidence="1">
    <location>
        <begin position="732"/>
        <end position="745"/>
    </location>
</feature>
<sequence length="867" mass="91875">MMPTALTIDPTLTHTSGEHAFGRLETSHGLLPLAALSVAAHVRGLEVATEIHQTFVNHTGAPIEATYIFPLPDRAAVYAFRMQLRDRVVEGVIDERGRARDVYEHAIAVGQRAAIAEEDRPGVFTLRVGNLVPGDHAVLTLRTVGPLPIEDGEVTWAFPLVVAPRYIPGVPLLDEQAGTGTAPDTDRVPDASRISPPVLLPGFASPVRLSIRVTLDGAGLPVTGLRSSLHEVHAVPDRDGWHVELRPGQRLDRDFILRWTLGGAALHSAAVWALDDDGEGATAMITLVPPVGAAAQGRPRDVVLVLDRSGSMGGWKMVAARRAAARIVDTLGERDRFAVLAFDDAVESPPTLGEQLVAGSDRHRFRAVEYLAGVQARGGTELARPLELATRLLAGHDDRDRVLVLVTDGQVGNEDELLRRHGAHLQRVRVFTLGIDQAVNAGFLRRLAAVGGGACELVESEERLDEVMAKIHRRIATPVLVDVSLNGDGLDLATQAPRRLPAVFAGAPLVVHARWRGRPRPGATLELRGRLPAGTEYTQRLHLDSARPGAALAQSWARAHLRDLEDRYAAVTTPGDRAALERSILAVSLRHHVLSRFTAFVAVDRDIVNPGGNPRTLTQPVDSPAGWTDDRFGAAQPAPLGEVPSDLSDCLFSLDTLRGARQSAPVVPSAPMAAGPGAPAPRSGSGQIIPGPRRASAAPPPAAAEGDARSAPRAGGSASSIPATGSASRPVGAPPPSPPRAPAPAPQASAAAKSESRDGAGFDPAPYLARLFTVVDDLERAAGAATPDAAAQLPVARLSELLEDLRTVGLDALAARLAPIVDRLREALIVGRLLPILKEILAALRELAGDGGVAPQPPPRKRKWFWR</sequence>
<dbReference type="Pfam" id="PF08487">
    <property type="entry name" value="VIT"/>
    <property type="match status" value="1"/>
</dbReference>
<keyword evidence="5" id="KW-1185">Reference proteome</keyword>
<dbReference type="InterPro" id="IPR002035">
    <property type="entry name" value="VWF_A"/>
</dbReference>
<dbReference type="InterPro" id="IPR013694">
    <property type="entry name" value="VIT"/>
</dbReference>
<dbReference type="RefSeq" id="WP_269040364.1">
    <property type="nucleotide sequence ID" value="NZ_CP114040.1"/>
</dbReference>
<evidence type="ECO:0000259" key="3">
    <source>
        <dbReference type="PROSITE" id="PS51468"/>
    </source>
</evidence>
<feature type="compositionally biased region" description="Low complexity" evidence="1">
    <location>
        <begin position="663"/>
        <end position="731"/>
    </location>
</feature>
<reference evidence="4" key="1">
    <citation type="submission" date="2022-11" db="EMBL/GenBank/DDBJ databases">
        <title>Minimal conservation of predation-associated metabolite biosynthetic gene clusters underscores biosynthetic potential of Myxococcota including descriptions for ten novel species: Archangium lansinium sp. nov., Myxococcus landrumus sp. nov., Nannocystis bai.</title>
        <authorList>
            <person name="Ahearne A."/>
            <person name="Stevens C."/>
            <person name="Dowd S."/>
        </authorList>
    </citation>
    <scope>NUCLEOTIDE SEQUENCE</scope>
    <source>
        <strain evidence="4">Fl3</strain>
    </source>
</reference>
<dbReference type="InterPro" id="IPR036465">
    <property type="entry name" value="vWFA_dom_sf"/>
</dbReference>
<dbReference type="SMART" id="SM00609">
    <property type="entry name" value="VIT"/>
    <property type="match status" value="1"/>
</dbReference>
<proteinExistence type="predicted"/>
<dbReference type="PANTHER" id="PTHR45737:SF6">
    <property type="entry name" value="VON WILLEBRAND FACTOR A DOMAIN-CONTAINING PROTEIN 5A"/>
    <property type="match status" value="1"/>
</dbReference>
<evidence type="ECO:0000313" key="4">
    <source>
        <dbReference type="EMBL" id="WAS97998.1"/>
    </source>
</evidence>
<protein>
    <submittedName>
        <fullName evidence="4">VIT domain-containing protein</fullName>
    </submittedName>
</protein>
<accession>A0ABY7HFW6</accession>
<dbReference type="Pfam" id="PF00092">
    <property type="entry name" value="VWA"/>
    <property type="match status" value="1"/>
</dbReference>
<dbReference type="SMART" id="SM00327">
    <property type="entry name" value="VWA"/>
    <property type="match status" value="1"/>
</dbReference>
<feature type="region of interest" description="Disordered" evidence="1">
    <location>
        <begin position="611"/>
        <end position="641"/>
    </location>
</feature>
<dbReference type="PROSITE" id="PS51468">
    <property type="entry name" value="VIT"/>
    <property type="match status" value="1"/>
</dbReference>
<organism evidence="4 5">
    <name type="scientific">Nannocystis punicea</name>
    <dbReference type="NCBI Taxonomy" id="2995304"/>
    <lineage>
        <taxon>Bacteria</taxon>
        <taxon>Pseudomonadati</taxon>
        <taxon>Myxococcota</taxon>
        <taxon>Polyangia</taxon>
        <taxon>Nannocystales</taxon>
        <taxon>Nannocystaceae</taxon>
        <taxon>Nannocystis</taxon>
    </lineage>
</organism>
<feature type="domain" description="VWFA" evidence="2">
    <location>
        <begin position="301"/>
        <end position="475"/>
    </location>
</feature>
<name>A0ABY7HFW6_9BACT</name>